<proteinExistence type="predicted"/>
<comment type="subcellular location">
    <subcellularLocation>
        <location evidence="1">Membrane</location>
        <topology evidence="1">Single-pass membrane protein</topology>
    </subcellularLocation>
</comment>
<dbReference type="PANTHER" id="PTHR46008">
    <property type="entry name" value="LEAF RUST 10 DISEASE-RESISTANCE LOCUS RECEPTOR-LIKE PROTEIN KINASE-LIKE 1.4"/>
    <property type="match status" value="1"/>
</dbReference>
<evidence type="ECO:0000256" key="16">
    <source>
        <dbReference type="SAM" id="MobiDB-lite"/>
    </source>
</evidence>
<keyword evidence="11 17" id="KW-0472">Membrane</keyword>
<evidence type="ECO:0000256" key="15">
    <source>
        <dbReference type="PROSITE-ProRule" id="PRU10141"/>
    </source>
</evidence>
<dbReference type="Pfam" id="PF14380">
    <property type="entry name" value="WAK_assoc"/>
    <property type="match status" value="1"/>
</dbReference>
<dbReference type="AlphaFoldDB" id="A0A5D2ST06"/>
<feature type="chain" id="PRO_5022998176" description="non-specific serine/threonine protein kinase" evidence="18">
    <location>
        <begin position="32"/>
        <end position="700"/>
    </location>
</feature>
<dbReference type="PANTHER" id="PTHR46008:SF2">
    <property type="entry name" value="LEAF RUST 10 DISEASE-RESISTANCE LOCUS RECEPTOR-LIKE PROTEIN KINASE-LIKE 1.4"/>
    <property type="match status" value="1"/>
</dbReference>
<evidence type="ECO:0000256" key="2">
    <source>
        <dbReference type="ARBA" id="ARBA00012513"/>
    </source>
</evidence>
<evidence type="ECO:0000256" key="7">
    <source>
        <dbReference type="ARBA" id="ARBA00022741"/>
    </source>
</evidence>
<evidence type="ECO:0000256" key="6">
    <source>
        <dbReference type="ARBA" id="ARBA00022729"/>
    </source>
</evidence>
<evidence type="ECO:0000256" key="5">
    <source>
        <dbReference type="ARBA" id="ARBA00022692"/>
    </source>
</evidence>
<keyword evidence="8" id="KW-0418">Kinase</keyword>
<comment type="catalytic activity">
    <reaction evidence="13">
        <text>L-threonyl-[protein] + ATP = O-phospho-L-threonyl-[protein] + ADP + H(+)</text>
        <dbReference type="Rhea" id="RHEA:46608"/>
        <dbReference type="Rhea" id="RHEA-COMP:11060"/>
        <dbReference type="Rhea" id="RHEA-COMP:11605"/>
        <dbReference type="ChEBI" id="CHEBI:15378"/>
        <dbReference type="ChEBI" id="CHEBI:30013"/>
        <dbReference type="ChEBI" id="CHEBI:30616"/>
        <dbReference type="ChEBI" id="CHEBI:61977"/>
        <dbReference type="ChEBI" id="CHEBI:456216"/>
        <dbReference type="EC" id="2.7.11.1"/>
    </reaction>
</comment>
<gene>
    <name evidence="20" type="ORF">E1A91_D11G185400v1</name>
</gene>
<evidence type="ECO:0000313" key="20">
    <source>
        <dbReference type="EMBL" id="TYI56089.1"/>
    </source>
</evidence>
<keyword evidence="10 17" id="KW-1133">Transmembrane helix</keyword>
<dbReference type="GO" id="GO:0005886">
    <property type="term" value="C:plasma membrane"/>
    <property type="evidence" value="ECO:0007669"/>
    <property type="project" value="UniProtKB-ARBA"/>
</dbReference>
<dbReference type="PROSITE" id="PS00107">
    <property type="entry name" value="PROTEIN_KINASE_ATP"/>
    <property type="match status" value="1"/>
</dbReference>
<feature type="region of interest" description="Disordered" evidence="16">
    <location>
        <begin position="320"/>
        <end position="344"/>
    </location>
</feature>
<dbReference type="InterPro" id="IPR000719">
    <property type="entry name" value="Prot_kinase_dom"/>
</dbReference>
<evidence type="ECO:0000256" key="1">
    <source>
        <dbReference type="ARBA" id="ARBA00004167"/>
    </source>
</evidence>
<dbReference type="GO" id="GO:0030247">
    <property type="term" value="F:polysaccharide binding"/>
    <property type="evidence" value="ECO:0007669"/>
    <property type="project" value="InterPro"/>
</dbReference>
<evidence type="ECO:0000256" key="9">
    <source>
        <dbReference type="ARBA" id="ARBA00022840"/>
    </source>
</evidence>
<dbReference type="InterPro" id="IPR025287">
    <property type="entry name" value="WAK_GUB"/>
</dbReference>
<sequence length="700" mass="77876">MISPSFSSSLPLPLPLFCLLFIMLGTPVSLTTPEYEHEFKNCLNGTFKCGNITAGFPFHGSDREKECGHRDLELQCDGDSATMEIHGVRYRVLDIRPDRQILRISSEEVINKGICRPPFPDEEWILYSPVYTPGPGFASVTLFYDCVSPISPDLLSFPCNKNDDYSNVSVARANNTNIHPEGCPKSVNVSILQTSLERLRNHSLDWKGALETGFEVLWRKNYSEACRKCNSSGGACGFQILGDEKFFCYCPPGNSGGLEGKECHPLPPQPSSSDKKDGKALKLALGLGAAGVIILIGIGTLCVRQHRRKKIVAQLISRDLPTSPSSKGPTTSTTNYSQSNSSYSTSKYDIERGSTYFGAHVFNYEELEEATDNFNPSKQLGEGGFGTVYYGVLRDGRVVAVKRLYENNFKRVGQYMNEIEILTRILHPNLVKLYGCTSRRSRELLLVYEYIPNGTVADHLHGKRSNSGLLTWHVRLRIAIETATALAYLHRKEIIHRDVKSNNILLDKNFHVKVADFGLSRLFPNDVTHVSTAPQGTPGYVDPEYHQCYHLTEKSDVYSFGVVLVELISAKKAVDISRHRHDINLANMAISRIQNQALHELVDPSLGFENDFVVKNTVTAVAGLAFRCLQQERDMRPSMEEVLEALEEIKGVRSGSDVVDIRSGTEVVDIKSDDVGLLKSIPPAFSPDSATEKWVQIKSM</sequence>
<evidence type="ECO:0000256" key="10">
    <source>
        <dbReference type="ARBA" id="ARBA00022989"/>
    </source>
</evidence>
<dbReference type="Gene3D" id="1.10.510.10">
    <property type="entry name" value="Transferase(Phosphotransferase) domain 1"/>
    <property type="match status" value="1"/>
</dbReference>
<dbReference type="Proteomes" id="UP000323597">
    <property type="component" value="Chromosome D11"/>
</dbReference>
<keyword evidence="9 15" id="KW-0067">ATP-binding</keyword>
<dbReference type="GO" id="GO:0004674">
    <property type="term" value="F:protein serine/threonine kinase activity"/>
    <property type="evidence" value="ECO:0007669"/>
    <property type="project" value="UniProtKB-KW"/>
</dbReference>
<keyword evidence="3" id="KW-0723">Serine/threonine-protein kinase</keyword>
<feature type="domain" description="Protein kinase" evidence="19">
    <location>
        <begin position="374"/>
        <end position="649"/>
    </location>
</feature>
<dbReference type="Gene3D" id="3.30.200.20">
    <property type="entry name" value="Phosphorylase Kinase, domain 1"/>
    <property type="match status" value="1"/>
</dbReference>
<evidence type="ECO:0000256" key="8">
    <source>
        <dbReference type="ARBA" id="ARBA00022777"/>
    </source>
</evidence>
<dbReference type="FunFam" id="1.10.510.10:FF:000161">
    <property type="entry name" value="Wall-associated receptor kinase-like 20"/>
    <property type="match status" value="1"/>
</dbReference>
<protein>
    <recommendedName>
        <fullName evidence="2">non-specific serine/threonine protein kinase</fullName>
        <ecNumber evidence="2">2.7.11.1</ecNumber>
    </recommendedName>
</protein>
<dbReference type="InterPro" id="IPR011009">
    <property type="entry name" value="Kinase-like_dom_sf"/>
</dbReference>
<accession>A0A5D2ST06</accession>
<evidence type="ECO:0000313" key="21">
    <source>
        <dbReference type="Proteomes" id="UP000323597"/>
    </source>
</evidence>
<dbReference type="SMART" id="SM00220">
    <property type="entry name" value="S_TKc"/>
    <property type="match status" value="1"/>
</dbReference>
<dbReference type="PROSITE" id="PS50011">
    <property type="entry name" value="PROTEIN_KINASE_DOM"/>
    <property type="match status" value="1"/>
</dbReference>
<feature type="compositionally biased region" description="Low complexity" evidence="16">
    <location>
        <begin position="321"/>
        <end position="344"/>
    </location>
</feature>
<dbReference type="InterPro" id="IPR017441">
    <property type="entry name" value="Protein_kinase_ATP_BS"/>
</dbReference>
<dbReference type="InterPro" id="IPR008271">
    <property type="entry name" value="Ser/Thr_kinase_AS"/>
</dbReference>
<evidence type="ECO:0000256" key="14">
    <source>
        <dbReference type="ARBA" id="ARBA00048679"/>
    </source>
</evidence>
<dbReference type="Pfam" id="PF13947">
    <property type="entry name" value="GUB_WAK_bind"/>
    <property type="match status" value="1"/>
</dbReference>
<name>A0A5D2ST06_GOSMU</name>
<dbReference type="EC" id="2.7.11.1" evidence="2"/>
<keyword evidence="6 18" id="KW-0732">Signal</keyword>
<keyword evidence="7 15" id="KW-0547">Nucleotide-binding</keyword>
<organism evidence="20 21">
    <name type="scientific">Gossypium mustelinum</name>
    <name type="common">Cotton</name>
    <name type="synonym">Gossypium caicoense</name>
    <dbReference type="NCBI Taxonomy" id="34275"/>
    <lineage>
        <taxon>Eukaryota</taxon>
        <taxon>Viridiplantae</taxon>
        <taxon>Streptophyta</taxon>
        <taxon>Embryophyta</taxon>
        <taxon>Tracheophyta</taxon>
        <taxon>Spermatophyta</taxon>
        <taxon>Magnoliopsida</taxon>
        <taxon>eudicotyledons</taxon>
        <taxon>Gunneridae</taxon>
        <taxon>Pentapetalae</taxon>
        <taxon>rosids</taxon>
        <taxon>malvids</taxon>
        <taxon>Malvales</taxon>
        <taxon>Malvaceae</taxon>
        <taxon>Malvoideae</taxon>
        <taxon>Gossypium</taxon>
    </lineage>
</organism>
<dbReference type="CDD" id="cd14066">
    <property type="entry name" value="STKc_IRAK"/>
    <property type="match status" value="1"/>
</dbReference>
<reference evidence="20 21" key="1">
    <citation type="submission" date="2019-07" db="EMBL/GenBank/DDBJ databases">
        <title>WGS assembly of Gossypium mustelinum.</title>
        <authorList>
            <person name="Chen Z.J."/>
            <person name="Sreedasyam A."/>
            <person name="Ando A."/>
            <person name="Song Q."/>
            <person name="De L."/>
            <person name="Hulse-Kemp A."/>
            <person name="Ding M."/>
            <person name="Ye W."/>
            <person name="Kirkbride R."/>
            <person name="Jenkins J."/>
            <person name="Plott C."/>
            <person name="Lovell J."/>
            <person name="Lin Y.-M."/>
            <person name="Vaughn R."/>
            <person name="Liu B."/>
            <person name="Li W."/>
            <person name="Simpson S."/>
            <person name="Scheffler B."/>
            <person name="Saski C."/>
            <person name="Grover C."/>
            <person name="Hu G."/>
            <person name="Conover J."/>
            <person name="Carlson J."/>
            <person name="Shu S."/>
            <person name="Boston L."/>
            <person name="Williams M."/>
            <person name="Peterson D."/>
            <person name="Mcgee K."/>
            <person name="Jones D."/>
            <person name="Wendel J."/>
            <person name="Stelly D."/>
            <person name="Grimwood J."/>
            <person name="Schmutz J."/>
        </authorList>
    </citation>
    <scope>NUCLEOTIDE SEQUENCE [LARGE SCALE GENOMIC DNA]</scope>
    <source>
        <strain evidence="20">1408120.09</strain>
    </source>
</reference>
<keyword evidence="12" id="KW-0325">Glycoprotein</keyword>
<feature type="signal peptide" evidence="18">
    <location>
        <begin position="1"/>
        <end position="31"/>
    </location>
</feature>
<evidence type="ECO:0000256" key="4">
    <source>
        <dbReference type="ARBA" id="ARBA00022679"/>
    </source>
</evidence>
<dbReference type="SUPFAM" id="SSF56112">
    <property type="entry name" value="Protein kinase-like (PK-like)"/>
    <property type="match status" value="1"/>
</dbReference>
<keyword evidence="21" id="KW-1185">Reference proteome</keyword>
<evidence type="ECO:0000256" key="17">
    <source>
        <dbReference type="SAM" id="Phobius"/>
    </source>
</evidence>
<evidence type="ECO:0000256" key="18">
    <source>
        <dbReference type="SAM" id="SignalP"/>
    </source>
</evidence>
<dbReference type="Pfam" id="PF00069">
    <property type="entry name" value="Pkinase"/>
    <property type="match status" value="1"/>
</dbReference>
<dbReference type="GO" id="GO:0005524">
    <property type="term" value="F:ATP binding"/>
    <property type="evidence" value="ECO:0007669"/>
    <property type="project" value="UniProtKB-UniRule"/>
</dbReference>
<evidence type="ECO:0000256" key="3">
    <source>
        <dbReference type="ARBA" id="ARBA00022527"/>
    </source>
</evidence>
<dbReference type="EMBL" id="CM017659">
    <property type="protein sequence ID" value="TYI56089.1"/>
    <property type="molecule type" value="Genomic_DNA"/>
</dbReference>
<keyword evidence="4" id="KW-0808">Transferase</keyword>
<keyword evidence="5 17" id="KW-0812">Transmembrane</keyword>
<evidence type="ECO:0000259" key="19">
    <source>
        <dbReference type="PROSITE" id="PS50011"/>
    </source>
</evidence>
<evidence type="ECO:0000256" key="13">
    <source>
        <dbReference type="ARBA" id="ARBA00047899"/>
    </source>
</evidence>
<feature type="transmembrane region" description="Helical" evidence="17">
    <location>
        <begin position="283"/>
        <end position="303"/>
    </location>
</feature>
<feature type="binding site" evidence="15">
    <location>
        <position position="402"/>
    </location>
    <ligand>
        <name>ATP</name>
        <dbReference type="ChEBI" id="CHEBI:30616"/>
    </ligand>
</feature>
<dbReference type="PROSITE" id="PS00108">
    <property type="entry name" value="PROTEIN_KINASE_ST"/>
    <property type="match status" value="1"/>
</dbReference>
<comment type="catalytic activity">
    <reaction evidence="14">
        <text>L-seryl-[protein] + ATP = O-phospho-L-seryl-[protein] + ADP + H(+)</text>
        <dbReference type="Rhea" id="RHEA:17989"/>
        <dbReference type="Rhea" id="RHEA-COMP:9863"/>
        <dbReference type="Rhea" id="RHEA-COMP:11604"/>
        <dbReference type="ChEBI" id="CHEBI:15378"/>
        <dbReference type="ChEBI" id="CHEBI:29999"/>
        <dbReference type="ChEBI" id="CHEBI:30616"/>
        <dbReference type="ChEBI" id="CHEBI:83421"/>
        <dbReference type="ChEBI" id="CHEBI:456216"/>
        <dbReference type="EC" id="2.7.11.1"/>
    </reaction>
</comment>
<dbReference type="InterPro" id="IPR032872">
    <property type="entry name" value="WAK_assoc_C"/>
</dbReference>
<evidence type="ECO:0000256" key="11">
    <source>
        <dbReference type="ARBA" id="ARBA00023136"/>
    </source>
</evidence>
<evidence type="ECO:0000256" key="12">
    <source>
        <dbReference type="ARBA" id="ARBA00023180"/>
    </source>
</evidence>